<dbReference type="EMBL" id="CAKMMF010000016">
    <property type="protein sequence ID" value="CAH1209501.1"/>
    <property type="molecule type" value="Genomic_DNA"/>
</dbReference>
<keyword evidence="7 8" id="KW-0472">Membrane</keyword>
<keyword evidence="6 8" id="KW-1133">Transmembrane helix</keyword>
<evidence type="ECO:0000256" key="2">
    <source>
        <dbReference type="ARBA" id="ARBA00007998"/>
    </source>
</evidence>
<evidence type="ECO:0000256" key="1">
    <source>
        <dbReference type="ARBA" id="ARBA00004141"/>
    </source>
</evidence>
<reference evidence="9" key="1">
    <citation type="submission" date="2022-01" db="EMBL/GenBank/DDBJ databases">
        <authorList>
            <person name="Criscuolo A."/>
        </authorList>
    </citation>
    <scope>NUCLEOTIDE SEQUENCE</scope>
    <source>
        <strain evidence="9">CIP111893</strain>
    </source>
</reference>
<keyword evidence="10" id="KW-1185">Reference proteome</keyword>
<feature type="transmembrane region" description="Helical" evidence="8">
    <location>
        <begin position="39"/>
        <end position="63"/>
    </location>
</feature>
<accession>A0ABM9CB58</accession>
<evidence type="ECO:0000256" key="6">
    <source>
        <dbReference type="ARBA" id="ARBA00022989"/>
    </source>
</evidence>
<feature type="transmembrane region" description="Helical" evidence="8">
    <location>
        <begin position="337"/>
        <end position="357"/>
    </location>
</feature>
<name>A0ABM9CB58_9BACL</name>
<dbReference type="Proteomes" id="UP000838686">
    <property type="component" value="Unassembled WGS sequence"/>
</dbReference>
<feature type="transmembrane region" description="Helical" evidence="8">
    <location>
        <begin position="149"/>
        <end position="167"/>
    </location>
</feature>
<evidence type="ECO:0000256" key="7">
    <source>
        <dbReference type="ARBA" id="ARBA00023136"/>
    </source>
</evidence>
<dbReference type="RefSeq" id="WP_236343399.1">
    <property type="nucleotide sequence ID" value="NZ_CAKMMF010000016.1"/>
</dbReference>
<feature type="transmembrane region" description="Helical" evidence="8">
    <location>
        <begin position="270"/>
        <end position="295"/>
    </location>
</feature>
<comment type="caution">
    <text evidence="9">The sequence shown here is derived from an EMBL/GenBank/DDBJ whole genome shotgun (WGS) entry which is preliminary data.</text>
</comment>
<evidence type="ECO:0008006" key="11">
    <source>
        <dbReference type="Google" id="ProtNLM"/>
    </source>
</evidence>
<feature type="transmembrane region" description="Helical" evidence="8">
    <location>
        <begin position="217"/>
        <end position="240"/>
    </location>
</feature>
<feature type="transmembrane region" description="Helical" evidence="8">
    <location>
        <begin position="84"/>
        <end position="102"/>
    </location>
</feature>
<feature type="transmembrane region" description="Helical" evidence="8">
    <location>
        <begin position="12"/>
        <end position="33"/>
    </location>
</feature>
<feature type="transmembrane region" description="Helical" evidence="8">
    <location>
        <begin position="122"/>
        <end position="142"/>
    </location>
</feature>
<keyword evidence="3" id="KW-0813">Transport</keyword>
<comment type="similarity">
    <text evidence="2">Belongs to the amino acid-polyamine-organocation (APC) superfamily. Spore germination protein (SGP) (TC 2.A.3.9) family.</text>
</comment>
<organism evidence="9 10">
    <name type="scientific">Paenibacillus plantiphilus</name>
    <dbReference type="NCBI Taxonomy" id="2905650"/>
    <lineage>
        <taxon>Bacteria</taxon>
        <taxon>Bacillati</taxon>
        <taxon>Bacillota</taxon>
        <taxon>Bacilli</taxon>
        <taxon>Bacillales</taxon>
        <taxon>Paenibacillaceae</taxon>
        <taxon>Paenibacillus</taxon>
    </lineage>
</organism>
<dbReference type="Pfam" id="PF03845">
    <property type="entry name" value="Spore_permease"/>
    <property type="match status" value="1"/>
</dbReference>
<evidence type="ECO:0000313" key="10">
    <source>
        <dbReference type="Proteomes" id="UP000838686"/>
    </source>
</evidence>
<feature type="transmembrane region" description="Helical" evidence="8">
    <location>
        <begin position="187"/>
        <end position="205"/>
    </location>
</feature>
<dbReference type="InterPro" id="IPR004761">
    <property type="entry name" value="Spore_GerAB"/>
</dbReference>
<keyword evidence="4" id="KW-0309">Germination</keyword>
<evidence type="ECO:0000313" key="9">
    <source>
        <dbReference type="EMBL" id="CAH1209501.1"/>
    </source>
</evidence>
<proteinExistence type="inferred from homology"/>
<sequence>MKSNGTVTGLQLGALTFIFIFSTTIAFLIGPLVKAASFDGWLCILIGGIVGTAIAVLSIRFALRRPNSNLGEYGRKIVGSPVHTCIMLLTAFFYLHLSAYILREFTDFFVPSYLRQTPTLAVAVLVMSVVVALTQSGISALFRFAQGCFIFIGLFFLLKPLFFVSALDTPIWHEIARVHNWKSLWTQTYTIIPWYGELIMLCYVVPHFTSKQKTSRVLWISSMLGTYILIVEFLLIVLFFGPELAGTLIYPALDLTGFIHFGDFLYNLDALIVSIWFMGFFVKLCAIFAIGTLIFSEALSIKNYQPLTAPLAAVVVAISIVMSRNPEELASFFNSSWSTFALALESLTLLYPLVAWARGIRA</sequence>
<evidence type="ECO:0000256" key="4">
    <source>
        <dbReference type="ARBA" id="ARBA00022544"/>
    </source>
</evidence>
<keyword evidence="5 8" id="KW-0812">Transmembrane</keyword>
<evidence type="ECO:0000256" key="5">
    <source>
        <dbReference type="ARBA" id="ARBA00022692"/>
    </source>
</evidence>
<comment type="subcellular location">
    <subcellularLocation>
        <location evidence="1">Membrane</location>
        <topology evidence="1">Multi-pass membrane protein</topology>
    </subcellularLocation>
</comment>
<gene>
    <name evidence="9" type="ORF">PAECIP111893_03037</name>
</gene>
<dbReference type="PANTHER" id="PTHR34975">
    <property type="entry name" value="SPORE GERMINATION PROTEIN A2"/>
    <property type="match status" value="1"/>
</dbReference>
<evidence type="ECO:0000256" key="8">
    <source>
        <dbReference type="SAM" id="Phobius"/>
    </source>
</evidence>
<feature type="transmembrane region" description="Helical" evidence="8">
    <location>
        <begin position="307"/>
        <end position="325"/>
    </location>
</feature>
<dbReference type="PANTHER" id="PTHR34975:SF2">
    <property type="entry name" value="SPORE GERMINATION PROTEIN A2"/>
    <property type="match status" value="1"/>
</dbReference>
<evidence type="ECO:0000256" key="3">
    <source>
        <dbReference type="ARBA" id="ARBA00022448"/>
    </source>
</evidence>
<protein>
    <recommendedName>
        <fullName evidence="11">Spore germination protein KB</fullName>
    </recommendedName>
</protein>